<organism evidence="7 8">
    <name type="scientific">Heracleum sosnowskyi</name>
    <dbReference type="NCBI Taxonomy" id="360622"/>
    <lineage>
        <taxon>Eukaryota</taxon>
        <taxon>Viridiplantae</taxon>
        <taxon>Streptophyta</taxon>
        <taxon>Embryophyta</taxon>
        <taxon>Tracheophyta</taxon>
        <taxon>Spermatophyta</taxon>
        <taxon>Magnoliopsida</taxon>
        <taxon>eudicotyledons</taxon>
        <taxon>Gunneridae</taxon>
        <taxon>Pentapetalae</taxon>
        <taxon>asterids</taxon>
        <taxon>campanulids</taxon>
        <taxon>Apiales</taxon>
        <taxon>Apiaceae</taxon>
        <taxon>Apioideae</taxon>
        <taxon>apioid superclade</taxon>
        <taxon>Tordylieae</taxon>
        <taxon>Tordyliinae</taxon>
        <taxon>Heracleum</taxon>
    </lineage>
</organism>
<dbReference type="GO" id="GO:0005524">
    <property type="term" value="F:ATP binding"/>
    <property type="evidence" value="ECO:0007669"/>
    <property type="project" value="UniProtKB-KW"/>
</dbReference>
<dbReference type="Proteomes" id="UP001237642">
    <property type="component" value="Unassembled WGS sequence"/>
</dbReference>
<sequence>MAITNPSKYMEFGSREVAYNQLLHRLEKEDGSVMLGIYGTSGIGKTTLVEQVSKKAMELQLFDQVAMVNASQIVDARALRLKIGKCLGVEFQYGKENEALELADKWAYGANILVILDDVENKIPDWEDVGIPFGNNKWGKATINEDIRTAPGVDRRVKGCKIMIMSETRHICNINKCKELFEIEKLEKDEAFELLTEVVGISTIESLDDKDLARTVCDRCDGLPLDIAVLGNTLRDNGEDESWRATFAQMIFHGRVPLDVSFDALPKDAKLCLLVCSLYDGAGDTMIPIDFLFRTSMGLGLFEGLETVADARYKVDSMVAILKSSLLLVEGTYNHVKMHNRVRDVAREVAIKDEECAFHFEASESKWPRIKDVWGNTNDESSVVKLLSLTFDTNDVFEFPEDVNFPNLHTLIINFKDHSQKVKDDFFDAFVNLKHLMLSSTPVLPSSLGNLEANLQLLSMSNCKVDDISMITRMKNLEMLCFDRVDFSTPPINLENMEQLRILHFTNCNGVALLQHSISSLSNLEELIITNEFSVLDEESEECPFYSELTNLTQLTNLHIYHQLDTASFPDENIWQKLQRYTLSLGENFQNGELVSPSKSLKFCYGDLEGDGITSLVQRSQELVLQGIFSGFEQCFRIENGQEFAEVTRLKLMACYKVEYLGKILQWRLNEVPLHSFSKLTAAETDQSLFDEMVKFPALKTVKLSDMSGVHSVFDGKVDFPSFKVLDIYDLENVRGIWDRDSEGNYFGQLEILKVKNCPQLEKLIPSGMLQSLKYLREPKVENCELLFSMLSKDDESSSE</sequence>
<keyword evidence="2" id="KW-0433">Leucine-rich repeat</keyword>
<dbReference type="SUPFAM" id="SSF52058">
    <property type="entry name" value="L domain-like"/>
    <property type="match status" value="1"/>
</dbReference>
<accession>A0AAD8MX07</accession>
<gene>
    <name evidence="7" type="ORF">POM88_015001</name>
</gene>
<dbReference type="SMART" id="SM00382">
    <property type="entry name" value="AAA"/>
    <property type="match status" value="1"/>
</dbReference>
<reference evidence="7" key="1">
    <citation type="submission" date="2023-02" db="EMBL/GenBank/DDBJ databases">
        <title>Genome of toxic invasive species Heracleum sosnowskyi carries increased number of genes despite the absence of recent whole-genome duplications.</title>
        <authorList>
            <person name="Schelkunov M."/>
            <person name="Shtratnikova V."/>
            <person name="Makarenko M."/>
            <person name="Klepikova A."/>
            <person name="Omelchenko D."/>
            <person name="Novikova G."/>
            <person name="Obukhova E."/>
            <person name="Bogdanov V."/>
            <person name="Penin A."/>
            <person name="Logacheva M."/>
        </authorList>
    </citation>
    <scope>NUCLEOTIDE SEQUENCE</scope>
    <source>
        <strain evidence="7">Hsosn_3</strain>
        <tissue evidence="7">Leaf</tissue>
    </source>
</reference>
<dbReference type="InterPro" id="IPR055414">
    <property type="entry name" value="LRR_R13L4/SHOC2-like"/>
</dbReference>
<evidence type="ECO:0000256" key="4">
    <source>
        <dbReference type="ARBA" id="ARBA00022821"/>
    </source>
</evidence>
<dbReference type="SUPFAM" id="SSF52540">
    <property type="entry name" value="P-loop containing nucleoside triphosphate hydrolases"/>
    <property type="match status" value="1"/>
</dbReference>
<dbReference type="PANTHER" id="PTHR33463:SF198">
    <property type="entry name" value="RPP4C3"/>
    <property type="match status" value="1"/>
</dbReference>
<proteinExistence type="inferred from homology"/>
<evidence type="ECO:0000256" key="2">
    <source>
        <dbReference type="ARBA" id="ARBA00022614"/>
    </source>
</evidence>
<keyword evidence="8" id="KW-1185">Reference proteome</keyword>
<dbReference type="PRINTS" id="PR00364">
    <property type="entry name" value="DISEASERSIST"/>
</dbReference>
<dbReference type="InterPro" id="IPR057135">
    <property type="entry name" value="At4g27190-like_LRR"/>
</dbReference>
<dbReference type="InterPro" id="IPR003593">
    <property type="entry name" value="AAA+_ATPase"/>
</dbReference>
<dbReference type="InterPro" id="IPR032675">
    <property type="entry name" value="LRR_dom_sf"/>
</dbReference>
<keyword evidence="5" id="KW-0067">ATP-binding</keyword>
<dbReference type="Gene3D" id="3.80.10.10">
    <property type="entry name" value="Ribonuclease Inhibitor"/>
    <property type="match status" value="1"/>
</dbReference>
<protein>
    <recommendedName>
        <fullName evidence="6">AAA+ ATPase domain-containing protein</fullName>
    </recommendedName>
</protein>
<evidence type="ECO:0000259" key="6">
    <source>
        <dbReference type="SMART" id="SM00382"/>
    </source>
</evidence>
<dbReference type="InterPro" id="IPR042197">
    <property type="entry name" value="Apaf_helical"/>
</dbReference>
<dbReference type="GO" id="GO:0006952">
    <property type="term" value="P:defense response"/>
    <property type="evidence" value="ECO:0007669"/>
    <property type="project" value="UniProtKB-KW"/>
</dbReference>
<evidence type="ECO:0000256" key="3">
    <source>
        <dbReference type="ARBA" id="ARBA00022737"/>
    </source>
</evidence>
<dbReference type="InterPro" id="IPR050905">
    <property type="entry name" value="Plant_NBS-LRR"/>
</dbReference>
<dbReference type="InterPro" id="IPR002182">
    <property type="entry name" value="NB-ARC"/>
</dbReference>
<keyword evidence="5" id="KW-0547">Nucleotide-binding</keyword>
<keyword evidence="3" id="KW-0677">Repeat</keyword>
<reference evidence="7" key="2">
    <citation type="submission" date="2023-05" db="EMBL/GenBank/DDBJ databases">
        <authorList>
            <person name="Schelkunov M.I."/>
        </authorList>
    </citation>
    <scope>NUCLEOTIDE SEQUENCE</scope>
    <source>
        <strain evidence="7">Hsosn_3</strain>
        <tissue evidence="7">Leaf</tissue>
    </source>
</reference>
<evidence type="ECO:0000256" key="5">
    <source>
        <dbReference type="ARBA" id="ARBA00022840"/>
    </source>
</evidence>
<dbReference type="AlphaFoldDB" id="A0AAD8MX07"/>
<dbReference type="Pfam" id="PF23247">
    <property type="entry name" value="LRR_RPS2"/>
    <property type="match status" value="1"/>
</dbReference>
<dbReference type="Gene3D" id="3.40.50.300">
    <property type="entry name" value="P-loop containing nucleotide triphosphate hydrolases"/>
    <property type="match status" value="1"/>
</dbReference>
<dbReference type="InterPro" id="IPR027417">
    <property type="entry name" value="P-loop_NTPase"/>
</dbReference>
<evidence type="ECO:0000313" key="7">
    <source>
        <dbReference type="EMBL" id="KAK1386823.1"/>
    </source>
</evidence>
<dbReference type="GO" id="GO:0043531">
    <property type="term" value="F:ADP binding"/>
    <property type="evidence" value="ECO:0007669"/>
    <property type="project" value="InterPro"/>
</dbReference>
<evidence type="ECO:0000313" key="8">
    <source>
        <dbReference type="Proteomes" id="UP001237642"/>
    </source>
</evidence>
<dbReference type="Pfam" id="PF00931">
    <property type="entry name" value="NB-ARC"/>
    <property type="match status" value="1"/>
</dbReference>
<comment type="similarity">
    <text evidence="1">Belongs to the disease resistance NB-LRR family.</text>
</comment>
<dbReference type="Gene3D" id="1.10.8.430">
    <property type="entry name" value="Helical domain of apoptotic protease-activating factors"/>
    <property type="match status" value="1"/>
</dbReference>
<dbReference type="EMBL" id="JAUIZM010000004">
    <property type="protein sequence ID" value="KAK1386823.1"/>
    <property type="molecule type" value="Genomic_DNA"/>
</dbReference>
<dbReference type="PANTHER" id="PTHR33463">
    <property type="entry name" value="NB-ARC DOMAIN-CONTAINING PROTEIN-RELATED"/>
    <property type="match status" value="1"/>
</dbReference>
<feature type="domain" description="AAA+ ATPase" evidence="6">
    <location>
        <begin position="31"/>
        <end position="226"/>
    </location>
</feature>
<keyword evidence="4" id="KW-0611">Plant defense</keyword>
<name>A0AAD8MX07_9APIA</name>
<dbReference type="Pfam" id="PF23598">
    <property type="entry name" value="LRR_14"/>
    <property type="match status" value="1"/>
</dbReference>
<comment type="caution">
    <text evidence="7">The sequence shown here is derived from an EMBL/GenBank/DDBJ whole genome shotgun (WGS) entry which is preliminary data.</text>
</comment>
<evidence type="ECO:0000256" key="1">
    <source>
        <dbReference type="ARBA" id="ARBA00008894"/>
    </source>
</evidence>